<proteinExistence type="predicted"/>
<feature type="chain" id="PRO_5045943297" evidence="1">
    <location>
        <begin position="19"/>
        <end position="115"/>
    </location>
</feature>
<dbReference type="InterPro" id="IPR036527">
    <property type="entry name" value="SCP2_sterol-bd_dom_sf"/>
</dbReference>
<reference evidence="3" key="1">
    <citation type="journal article" date="2019" name="Int. J. Syst. Evol. Microbiol.">
        <title>The Global Catalogue of Microorganisms (GCM) 10K type strain sequencing project: providing services to taxonomists for standard genome sequencing and annotation.</title>
        <authorList>
            <consortium name="The Broad Institute Genomics Platform"/>
            <consortium name="The Broad Institute Genome Sequencing Center for Infectious Disease"/>
            <person name="Wu L."/>
            <person name="Ma J."/>
        </authorList>
    </citation>
    <scope>NUCLEOTIDE SEQUENCE [LARGE SCALE GENOMIC DNA]</scope>
    <source>
        <strain evidence="3">JCM 17805</strain>
    </source>
</reference>
<dbReference type="RefSeq" id="WP_345195957.1">
    <property type="nucleotide sequence ID" value="NZ_BAABFL010000337.1"/>
</dbReference>
<accession>A0ABP8V2B2</accession>
<sequence>MKMTLLLFALGFKLMASALFNKTFRKKIRYINRTVVIRTADGKHSHTYIFRRNMVFFHPGGSKNATVELIWSDKDTALKVMLSKEVLDTFSAMGKGDLVIKGNFQDALWFTEIAA</sequence>
<dbReference type="EMBL" id="BAABFL010000337">
    <property type="protein sequence ID" value="GAA4649921.1"/>
    <property type="molecule type" value="Genomic_DNA"/>
</dbReference>
<protein>
    <submittedName>
        <fullName evidence="2">Uncharacterized protein</fullName>
    </submittedName>
</protein>
<gene>
    <name evidence="2" type="ORF">GCM10023116_22030</name>
</gene>
<keyword evidence="1" id="KW-0732">Signal</keyword>
<evidence type="ECO:0000313" key="3">
    <source>
        <dbReference type="Proteomes" id="UP001500604"/>
    </source>
</evidence>
<dbReference type="Gene3D" id="3.30.1050.10">
    <property type="entry name" value="SCP2 sterol-binding domain"/>
    <property type="match status" value="1"/>
</dbReference>
<dbReference type="Proteomes" id="UP001500604">
    <property type="component" value="Unassembled WGS sequence"/>
</dbReference>
<organism evidence="2 3">
    <name type="scientific">Kistimonas scapharcae</name>
    <dbReference type="NCBI Taxonomy" id="1036133"/>
    <lineage>
        <taxon>Bacteria</taxon>
        <taxon>Pseudomonadati</taxon>
        <taxon>Pseudomonadota</taxon>
        <taxon>Gammaproteobacteria</taxon>
        <taxon>Oceanospirillales</taxon>
        <taxon>Endozoicomonadaceae</taxon>
        <taxon>Kistimonas</taxon>
    </lineage>
</organism>
<dbReference type="SUPFAM" id="SSF55718">
    <property type="entry name" value="SCP-like"/>
    <property type="match status" value="1"/>
</dbReference>
<name>A0ABP8V2B2_9GAMM</name>
<comment type="caution">
    <text evidence="2">The sequence shown here is derived from an EMBL/GenBank/DDBJ whole genome shotgun (WGS) entry which is preliminary data.</text>
</comment>
<keyword evidence="3" id="KW-1185">Reference proteome</keyword>
<evidence type="ECO:0000313" key="2">
    <source>
        <dbReference type="EMBL" id="GAA4649921.1"/>
    </source>
</evidence>
<feature type="signal peptide" evidence="1">
    <location>
        <begin position="1"/>
        <end position="18"/>
    </location>
</feature>
<evidence type="ECO:0000256" key="1">
    <source>
        <dbReference type="SAM" id="SignalP"/>
    </source>
</evidence>